<dbReference type="PANTHER" id="PTHR48050">
    <property type="entry name" value="STEROL 3-BETA-GLUCOSYLTRANSFERASE"/>
    <property type="match status" value="1"/>
</dbReference>
<gene>
    <name evidence="3" type="ORF">Bccel_1423</name>
</gene>
<comment type="caution">
    <text evidence="3">The sequence shown here is derived from an EMBL/GenBank/DDBJ whole genome shotgun (WGS) entry which is preliminary data.</text>
</comment>
<sequence length="398" mass="44750">MKIIIVIQGSQGDVNPFFSLGIILKASGHKVIFAAPDGFKQQYIKYGFEHIPVGFDFKMKPEEANGKYMFSQLKKSIEDQFEILINSIKDADLIIGNGLDFAGSSISEKFGTPHIAVLHVPPAFKSDSMAPISVKNRNLPRIINKIHWKVGNLFIMILFGKWVNIEREKLSLPKFKNYCELMTKGAILSAAKSLAPMPPEYSNVFRTGYWVLDDGDELDGELENFINAGEPPIYIGFGSMIDQDSQKTSQILNKLISLKDYRFVISRGWANLTAQKNENVYFVDYVPHVKLFPKMSMTIHHGGAGTTHTSAKAGVPQILVPHALDQYYWADRIYKLKLGPKPLQRRKLTFQGVKISIDEVLKNPIYKENAAKVAKEINAEDSIGDMVKYIEEKVGVMC</sequence>
<dbReference type="Gene3D" id="3.40.50.2000">
    <property type="entry name" value="Glycogen Phosphorylase B"/>
    <property type="match status" value="2"/>
</dbReference>
<dbReference type="InterPro" id="IPR002213">
    <property type="entry name" value="UDP_glucos_trans"/>
</dbReference>
<evidence type="ECO:0000313" key="4">
    <source>
        <dbReference type="Proteomes" id="UP000036923"/>
    </source>
</evidence>
<feature type="domain" description="Erythromycin biosynthesis protein CIII-like C-terminal" evidence="2">
    <location>
        <begin position="271"/>
        <end position="391"/>
    </location>
</feature>
<feature type="domain" description="Glycosyltransferase family 28 N-terminal" evidence="1">
    <location>
        <begin position="3"/>
        <end position="92"/>
    </location>
</feature>
<dbReference type="GO" id="GO:0033072">
    <property type="term" value="P:vancomycin biosynthetic process"/>
    <property type="evidence" value="ECO:0007669"/>
    <property type="project" value="UniProtKB-ARBA"/>
</dbReference>
<dbReference type="CDD" id="cd03784">
    <property type="entry name" value="GT1_Gtf-like"/>
    <property type="match status" value="1"/>
</dbReference>
<keyword evidence="4" id="KW-1185">Reference proteome</keyword>
<protein>
    <submittedName>
        <fullName evidence="3">UDP-glucuronosyl/UDP-glucosyltransferase</fullName>
    </submittedName>
</protein>
<reference evidence="4" key="1">
    <citation type="submission" date="2015-07" db="EMBL/GenBank/DDBJ databases">
        <title>Near-Complete Genome Sequence of the Cellulolytic Bacterium Bacteroides (Pseudobacteroides) cellulosolvens ATCC 35603.</title>
        <authorList>
            <person name="Dassa B."/>
            <person name="Utturkar S.M."/>
            <person name="Klingeman D.M."/>
            <person name="Hurt R.A."/>
            <person name="Keller M."/>
            <person name="Xu J."/>
            <person name="Reddy Y.H.K."/>
            <person name="Borovok I."/>
            <person name="Grinberg I.R."/>
            <person name="Lamed R."/>
            <person name="Zhivin O."/>
            <person name="Bayer E.A."/>
            <person name="Brown S.D."/>
        </authorList>
    </citation>
    <scope>NUCLEOTIDE SEQUENCE [LARGE SCALE GENOMIC DNA]</scope>
    <source>
        <strain evidence="4">DSM 2933</strain>
    </source>
</reference>
<dbReference type="InterPro" id="IPR004276">
    <property type="entry name" value="GlycoTrans_28_N"/>
</dbReference>
<accession>A0A0L6JJV3</accession>
<keyword evidence="3" id="KW-0808">Transferase</keyword>
<dbReference type="Pfam" id="PF03033">
    <property type="entry name" value="Glyco_transf_28"/>
    <property type="match status" value="1"/>
</dbReference>
<dbReference type="OrthoDB" id="9805366at2"/>
<dbReference type="AlphaFoldDB" id="A0A0L6JJV3"/>
<dbReference type="SUPFAM" id="SSF53756">
    <property type="entry name" value="UDP-Glycosyltransferase/glycogen phosphorylase"/>
    <property type="match status" value="1"/>
</dbReference>
<dbReference type="InterPro" id="IPR010610">
    <property type="entry name" value="EryCIII-like_C"/>
</dbReference>
<evidence type="ECO:0000259" key="1">
    <source>
        <dbReference type="Pfam" id="PF03033"/>
    </source>
</evidence>
<organism evidence="3 4">
    <name type="scientific">Pseudobacteroides cellulosolvens ATCC 35603 = DSM 2933</name>
    <dbReference type="NCBI Taxonomy" id="398512"/>
    <lineage>
        <taxon>Bacteria</taxon>
        <taxon>Bacillati</taxon>
        <taxon>Bacillota</taxon>
        <taxon>Clostridia</taxon>
        <taxon>Eubacteriales</taxon>
        <taxon>Oscillospiraceae</taxon>
        <taxon>Pseudobacteroides</taxon>
    </lineage>
</organism>
<evidence type="ECO:0000313" key="3">
    <source>
        <dbReference type="EMBL" id="KNY26161.1"/>
    </source>
</evidence>
<dbReference type="PANTHER" id="PTHR48050:SF13">
    <property type="entry name" value="STEROL 3-BETA-GLUCOSYLTRANSFERASE UGT80A2"/>
    <property type="match status" value="1"/>
</dbReference>
<dbReference type="Pfam" id="PF06722">
    <property type="entry name" value="EryCIII-like_C"/>
    <property type="match status" value="1"/>
</dbReference>
<dbReference type="RefSeq" id="WP_036943773.1">
    <property type="nucleotide sequence ID" value="NZ_JQKC01000023.1"/>
</dbReference>
<proteinExistence type="predicted"/>
<name>A0A0L6JJV3_9FIRM</name>
<dbReference type="EMBL" id="LGTC01000001">
    <property type="protein sequence ID" value="KNY26161.1"/>
    <property type="molecule type" value="Genomic_DNA"/>
</dbReference>
<dbReference type="FunFam" id="3.40.50.2000:FF:000009">
    <property type="entry name" value="Sterol 3-beta-glucosyltransferase UGT80A2"/>
    <property type="match status" value="1"/>
</dbReference>
<dbReference type="InterPro" id="IPR050426">
    <property type="entry name" value="Glycosyltransferase_28"/>
</dbReference>
<dbReference type="GO" id="GO:0016758">
    <property type="term" value="F:hexosyltransferase activity"/>
    <property type="evidence" value="ECO:0007669"/>
    <property type="project" value="InterPro"/>
</dbReference>
<dbReference type="GO" id="GO:0008194">
    <property type="term" value="F:UDP-glycosyltransferase activity"/>
    <property type="evidence" value="ECO:0007669"/>
    <property type="project" value="InterPro"/>
</dbReference>
<dbReference type="Proteomes" id="UP000036923">
    <property type="component" value="Unassembled WGS sequence"/>
</dbReference>
<evidence type="ECO:0000259" key="2">
    <source>
        <dbReference type="Pfam" id="PF06722"/>
    </source>
</evidence>
<dbReference type="STRING" id="398512.Bccel_1423"/>
<dbReference type="eggNOG" id="COG1819">
    <property type="taxonomic scope" value="Bacteria"/>
</dbReference>
<dbReference type="GO" id="GO:0005975">
    <property type="term" value="P:carbohydrate metabolic process"/>
    <property type="evidence" value="ECO:0007669"/>
    <property type="project" value="InterPro"/>
</dbReference>